<dbReference type="GO" id="GO:0016020">
    <property type="term" value="C:membrane"/>
    <property type="evidence" value="ECO:0007669"/>
    <property type="project" value="UniProtKB-SubCell"/>
</dbReference>
<keyword evidence="2" id="KW-0812">Transmembrane</keyword>
<dbReference type="Gene3D" id="2.60.40.10">
    <property type="entry name" value="Immunoglobulins"/>
    <property type="match status" value="4"/>
</dbReference>
<evidence type="ECO:0000313" key="4">
    <source>
        <dbReference type="EMBL" id="KZS19404.1"/>
    </source>
</evidence>
<feature type="region of interest" description="Disordered" evidence="1">
    <location>
        <begin position="990"/>
        <end position="1071"/>
    </location>
</feature>
<evidence type="ECO:0000313" key="5">
    <source>
        <dbReference type="Proteomes" id="UP000076858"/>
    </source>
</evidence>
<dbReference type="Pfam" id="PF00041">
    <property type="entry name" value="fn3"/>
    <property type="match status" value="3"/>
</dbReference>
<dbReference type="PANTHER" id="PTHR46957:SF3">
    <property type="entry name" value="CYTOKINE RECEPTOR"/>
    <property type="match status" value="1"/>
</dbReference>
<comment type="caution">
    <text evidence="4">The sequence shown here is derived from an EMBL/GenBank/DDBJ whole genome shotgun (WGS) entry which is preliminary data.</text>
</comment>
<name>A0A0P5ZDV1_9CRUS</name>
<keyword evidence="2" id="KW-1133">Transmembrane helix</keyword>
<protein>
    <submittedName>
        <fullName evidence="4">Putative Cytokine receptor</fullName>
    </submittedName>
</protein>
<dbReference type="InterPro" id="IPR013783">
    <property type="entry name" value="Ig-like_fold"/>
</dbReference>
<dbReference type="InterPro" id="IPR003961">
    <property type="entry name" value="FN3_dom"/>
</dbReference>
<dbReference type="InterPro" id="IPR050713">
    <property type="entry name" value="RTP_Phos/Ushers"/>
</dbReference>
<accession>A0A0P5ZDV1</accession>
<feature type="transmembrane region" description="Helical" evidence="2">
    <location>
        <begin position="906"/>
        <end position="929"/>
    </location>
</feature>
<feature type="compositionally biased region" description="Low complexity" evidence="1">
    <location>
        <begin position="1154"/>
        <end position="1172"/>
    </location>
</feature>
<organism evidence="4 5">
    <name type="scientific">Daphnia magna</name>
    <dbReference type="NCBI Taxonomy" id="35525"/>
    <lineage>
        <taxon>Eukaryota</taxon>
        <taxon>Metazoa</taxon>
        <taxon>Ecdysozoa</taxon>
        <taxon>Arthropoda</taxon>
        <taxon>Crustacea</taxon>
        <taxon>Branchiopoda</taxon>
        <taxon>Diplostraca</taxon>
        <taxon>Cladocera</taxon>
        <taxon>Anomopoda</taxon>
        <taxon>Daphniidae</taxon>
        <taxon>Daphnia</taxon>
    </lineage>
</organism>
<feature type="region of interest" description="Disordered" evidence="1">
    <location>
        <begin position="1153"/>
        <end position="1172"/>
    </location>
</feature>
<keyword evidence="3" id="KW-0732">Signal</keyword>
<feature type="compositionally biased region" description="Polar residues" evidence="1">
    <location>
        <begin position="1007"/>
        <end position="1016"/>
    </location>
</feature>
<dbReference type="CDD" id="cd00063">
    <property type="entry name" value="FN3"/>
    <property type="match status" value="3"/>
</dbReference>
<dbReference type="PANTHER" id="PTHR46957">
    <property type="entry name" value="CYTOKINE RECEPTOR"/>
    <property type="match status" value="1"/>
</dbReference>
<dbReference type="Proteomes" id="UP000076858">
    <property type="component" value="Unassembled WGS sequence"/>
</dbReference>
<feature type="chain" id="PRO_5013463108" evidence="3">
    <location>
        <begin position="28"/>
        <end position="1289"/>
    </location>
</feature>
<keyword evidence="4" id="KW-0675">Receptor</keyword>
<evidence type="ECO:0000256" key="1">
    <source>
        <dbReference type="SAM" id="MobiDB-lite"/>
    </source>
</evidence>
<sequence length="1289" mass="140836">MSRLLGKGLRACLVCVIITVLWKTALANDCNIGFLSTGWISPPGDLQIEKGKPWEMFCVLNTSHPDGQGGSWRNLSFYIDNKLAHEPTVKKYNETAIRLYVPVSEVSPNSPPHDYYGVTCKQNHVTGICVRHVYVGYPPQEVKDFQCTSYNWERLECIWQEPYNPIETTYALSYQVSLRSRRMTTPCPQSRRFLSRTAYASDQQGSCEWGPSTSPGYQYSAKSFNFSMAMFNELGNKTQYLGLVDNYAIVIPNRMENLNQTEATPSSAKITWKVPFNLQLFPPGLEFRIAYHIQASWVDTTVFHNVPETESLKWTNKSVKYDLAIRLPYANTKYNLSIWARSRAADPNDERFWSQAAMLIVKTSADRPCSGPETSLGSFEVINNRLDMRSATIRWSQLPSDCENGPETGYEITMLDSQRNTIESKNVSSVETTNAVFNNLTRDRAYGFVLQSYNDVGYSPTSSQVFIPMAANMPTAPENVMRIAYNETFFGIQWTASVPSKGLSMAAFGRARSDDSLSYPRTLSNYTVFWCRSVRDSPVQCEGQLYTQEVSASDTSLNVTVPDPRANYQFAVAANQGSYSSGMVWSTCIVIANGNGSQVKQVEVVAATSSSLDVSWLLPCSVQNGIINAFNLYYCPVEDGDNYGEEEPDCQSNPDPIKVPPTVNRYVIGQLEPFTVYKIVMSVETQFGEGQSSVPIMNRTAEGKPSVPLDLNLIEVTNRSLSITWRAPMSPNGASTYYQVFRSNDTNVWATTEKTTATMDVESYSGYVISVQACNSPNNSPKLCSDLSESVSVKTQIGVPGAPGQPSVKTSADNSSCIEIKWLPPTKLAGPTYMSVINITGGENKHNFSTYGNATERLVETSAVCQPGLELKVHVKTVNQAENGELLESPWSVEGVYQCKPEGLSIAQILGITFGAALLVVIIVTVMFIGRRVQVQKTKAREAEIVLPWEKAGNSEISNSDNAKQVVGHQKDVAGLGFNSVPNYYGRLDHKTNRIGGSPPVIDMKKIQTSNSTNVTKEVDSIADRESRSSGHSSGPDSLSWHRNSRSELSSSDSGAELEAPNSPSPDVFVNPPLDLFAKPLAITRSSQNVADVSLRGDMDGVQYSVVQLRDAQRNGTSVPDLNQQLPNAYVCVGMAPAATLAPAQSVGYVTLGPNQSPDSSPSSLNASPNLSVGSNESLIVKSERDLRPAVKIVPLKRNSGGGSSGGYVEACTIEPASDLLASSTPGYVAFKNQEPVELERPAISSATSPPQTNGYVTLGSSVAATAPASSSTHYVQMGTQSNHSLNYV</sequence>
<dbReference type="PROSITE" id="PS50853">
    <property type="entry name" value="FN3"/>
    <property type="match status" value="3"/>
</dbReference>
<dbReference type="STRING" id="35525.A0A0P5ZDV1"/>
<keyword evidence="5" id="KW-1185">Reference proteome</keyword>
<dbReference type="EMBL" id="LRGB01000389">
    <property type="protein sequence ID" value="KZS19404.1"/>
    <property type="molecule type" value="Genomic_DNA"/>
</dbReference>
<dbReference type="SMART" id="SM00060">
    <property type="entry name" value="FN3"/>
    <property type="match status" value="6"/>
</dbReference>
<gene>
    <name evidence="4" type="ORF">APZ42_014288</name>
</gene>
<dbReference type="OrthoDB" id="6382334at2759"/>
<evidence type="ECO:0000256" key="2">
    <source>
        <dbReference type="SAM" id="Phobius"/>
    </source>
</evidence>
<proteinExistence type="predicted"/>
<dbReference type="SUPFAM" id="SSF49265">
    <property type="entry name" value="Fibronectin type III"/>
    <property type="match status" value="4"/>
</dbReference>
<feature type="compositionally biased region" description="Basic and acidic residues" evidence="1">
    <location>
        <begin position="1017"/>
        <end position="1029"/>
    </location>
</feature>
<evidence type="ECO:0000256" key="3">
    <source>
        <dbReference type="SAM" id="SignalP"/>
    </source>
</evidence>
<dbReference type="InterPro" id="IPR036116">
    <property type="entry name" value="FN3_sf"/>
</dbReference>
<feature type="signal peptide" evidence="3">
    <location>
        <begin position="1"/>
        <end position="27"/>
    </location>
</feature>
<reference evidence="4 5" key="1">
    <citation type="submission" date="2016-03" db="EMBL/GenBank/DDBJ databases">
        <title>EvidentialGene: Evidence-directed Construction of Genes on Genomes.</title>
        <authorList>
            <person name="Gilbert D.G."/>
            <person name="Choi J.-H."/>
            <person name="Mockaitis K."/>
            <person name="Colbourne J."/>
            <person name="Pfrender M."/>
        </authorList>
    </citation>
    <scope>NUCLEOTIDE SEQUENCE [LARGE SCALE GENOMIC DNA]</scope>
    <source>
        <strain evidence="4 5">Xinb3</strain>
        <tissue evidence="4">Complete organism</tissue>
    </source>
</reference>
<keyword evidence="2" id="KW-0472">Membrane</keyword>
<feature type="compositionally biased region" description="Low complexity" evidence="1">
    <location>
        <begin position="1030"/>
        <end position="1054"/>
    </location>
</feature>